<dbReference type="Gene3D" id="3.40.30.10">
    <property type="entry name" value="Glutaredoxin"/>
    <property type="match status" value="1"/>
</dbReference>
<dbReference type="PANTHER" id="PTHR42852">
    <property type="entry name" value="THIOL:DISULFIDE INTERCHANGE PROTEIN DSBE"/>
    <property type="match status" value="1"/>
</dbReference>
<evidence type="ECO:0000259" key="2">
    <source>
        <dbReference type="PROSITE" id="PS51352"/>
    </source>
</evidence>
<protein>
    <submittedName>
        <fullName evidence="3">TlpA family protein disulfide reductase</fullName>
    </submittedName>
</protein>
<dbReference type="Proteomes" id="UP000602076">
    <property type="component" value="Unassembled WGS sequence"/>
</dbReference>
<gene>
    <name evidence="3" type="ORF">IEO70_00685</name>
</gene>
<keyword evidence="4" id="KW-1185">Reference proteome</keyword>
<dbReference type="InterPro" id="IPR036249">
    <property type="entry name" value="Thioredoxin-like_sf"/>
</dbReference>
<dbReference type="PANTHER" id="PTHR42852:SF12">
    <property type="entry name" value="THIOL-DISULFIDE OXIDOREDUCTASE YKUV"/>
    <property type="match status" value="1"/>
</dbReference>
<dbReference type="InterPro" id="IPR000866">
    <property type="entry name" value="AhpC/TSA"/>
</dbReference>
<dbReference type="InterPro" id="IPR050553">
    <property type="entry name" value="Thioredoxin_ResA/DsbE_sf"/>
</dbReference>
<keyword evidence="1" id="KW-1015">Disulfide bond</keyword>
<sequence length="148" mass="17318">MKLYTQIPSFLEDAVWLNGEVTNEELEGKPTFIHFWSISCHLCKVAMPKINQFRDQYLDRLNVISVHMPRSESDLNVEEITKQAVEHDISQPTFVDQHKLLSEAYENKYVPAYYLFDPKGKLRHYQAGGSTMKMLENRLLRVLDEAKK</sequence>
<dbReference type="AlphaFoldDB" id="A0A927CS55"/>
<accession>A0A927CS55</accession>
<reference evidence="3" key="1">
    <citation type="submission" date="2020-09" db="EMBL/GenBank/DDBJ databases">
        <title>Bacillus faecalis sp. nov., a moderately halophilic bacterium isolated from cow faeces.</title>
        <authorList>
            <person name="Jiang L."/>
            <person name="Lee J."/>
        </authorList>
    </citation>
    <scope>NUCLEOTIDE SEQUENCE</scope>
    <source>
        <strain evidence="3">AGMB 02131</strain>
    </source>
</reference>
<evidence type="ECO:0000313" key="3">
    <source>
        <dbReference type="EMBL" id="MBD3106893.1"/>
    </source>
</evidence>
<dbReference type="RefSeq" id="WP_190996431.1">
    <property type="nucleotide sequence ID" value="NZ_JACXSI010000001.1"/>
</dbReference>
<dbReference type="PROSITE" id="PS51352">
    <property type="entry name" value="THIOREDOXIN_2"/>
    <property type="match status" value="1"/>
</dbReference>
<dbReference type="EMBL" id="JACXSI010000001">
    <property type="protein sequence ID" value="MBD3106893.1"/>
    <property type="molecule type" value="Genomic_DNA"/>
</dbReference>
<dbReference type="SUPFAM" id="SSF52833">
    <property type="entry name" value="Thioredoxin-like"/>
    <property type="match status" value="1"/>
</dbReference>
<dbReference type="GO" id="GO:0016209">
    <property type="term" value="F:antioxidant activity"/>
    <property type="evidence" value="ECO:0007669"/>
    <property type="project" value="InterPro"/>
</dbReference>
<feature type="domain" description="Thioredoxin" evidence="2">
    <location>
        <begin position="1"/>
        <end position="148"/>
    </location>
</feature>
<comment type="caution">
    <text evidence="3">The sequence shown here is derived from an EMBL/GenBank/DDBJ whole genome shotgun (WGS) entry which is preliminary data.</text>
</comment>
<evidence type="ECO:0000256" key="1">
    <source>
        <dbReference type="ARBA" id="ARBA00023157"/>
    </source>
</evidence>
<evidence type="ECO:0000313" key="4">
    <source>
        <dbReference type="Proteomes" id="UP000602076"/>
    </source>
</evidence>
<dbReference type="InterPro" id="IPR013766">
    <property type="entry name" value="Thioredoxin_domain"/>
</dbReference>
<proteinExistence type="predicted"/>
<name>A0A927CS55_9BACI</name>
<dbReference type="Pfam" id="PF00578">
    <property type="entry name" value="AhpC-TSA"/>
    <property type="match status" value="1"/>
</dbReference>
<dbReference type="GO" id="GO:0016491">
    <property type="term" value="F:oxidoreductase activity"/>
    <property type="evidence" value="ECO:0007669"/>
    <property type="project" value="InterPro"/>
</dbReference>
<organism evidence="3 4">
    <name type="scientific">Peribacillus faecalis</name>
    <dbReference type="NCBI Taxonomy" id="2772559"/>
    <lineage>
        <taxon>Bacteria</taxon>
        <taxon>Bacillati</taxon>
        <taxon>Bacillota</taxon>
        <taxon>Bacilli</taxon>
        <taxon>Bacillales</taxon>
        <taxon>Bacillaceae</taxon>
        <taxon>Peribacillus</taxon>
    </lineage>
</organism>
<dbReference type="CDD" id="cd02966">
    <property type="entry name" value="TlpA_like_family"/>
    <property type="match status" value="1"/>
</dbReference>